<dbReference type="Gene3D" id="2.160.10.10">
    <property type="entry name" value="Hexapeptide repeat proteins"/>
    <property type="match status" value="1"/>
</dbReference>
<keyword evidence="6" id="KW-1185">Reference proteome</keyword>
<dbReference type="InterPro" id="IPR001451">
    <property type="entry name" value="Hexapep"/>
</dbReference>
<organism evidence="5 6">
    <name type="scientific">Marinifilum breve</name>
    <dbReference type="NCBI Taxonomy" id="2184082"/>
    <lineage>
        <taxon>Bacteria</taxon>
        <taxon>Pseudomonadati</taxon>
        <taxon>Bacteroidota</taxon>
        <taxon>Bacteroidia</taxon>
        <taxon>Marinilabiliales</taxon>
        <taxon>Marinifilaceae</taxon>
    </lineage>
</organism>
<dbReference type="InterPro" id="IPR011004">
    <property type="entry name" value="Trimer_LpxA-like_sf"/>
</dbReference>
<reference evidence="5 6" key="1">
    <citation type="submission" date="2018-05" db="EMBL/GenBank/DDBJ databases">
        <title>Marinifilum breve JC075T sp. nov., a marine bacterium isolated from Yongle Blue Hole in the South China Sea.</title>
        <authorList>
            <person name="Fu T."/>
        </authorList>
    </citation>
    <scope>NUCLEOTIDE SEQUENCE [LARGE SCALE GENOMIC DNA]</scope>
    <source>
        <strain evidence="5 6">JC075</strain>
    </source>
</reference>
<evidence type="ECO:0008006" key="7">
    <source>
        <dbReference type="Google" id="ProtNLM"/>
    </source>
</evidence>
<comment type="caution">
    <text evidence="5">The sequence shown here is derived from an EMBL/GenBank/DDBJ whole genome shotgun (WGS) entry which is preliminary data.</text>
</comment>
<evidence type="ECO:0000256" key="3">
    <source>
        <dbReference type="ARBA" id="ARBA00022737"/>
    </source>
</evidence>
<gene>
    <name evidence="5" type="ORF">DF185_00425</name>
</gene>
<dbReference type="RefSeq" id="WP_110358754.1">
    <property type="nucleotide sequence ID" value="NZ_QFLI01000001.1"/>
</dbReference>
<dbReference type="PANTHER" id="PTHR43300">
    <property type="entry name" value="ACETYLTRANSFERASE"/>
    <property type="match status" value="1"/>
</dbReference>
<evidence type="ECO:0000256" key="2">
    <source>
        <dbReference type="ARBA" id="ARBA00022679"/>
    </source>
</evidence>
<dbReference type="AlphaFoldDB" id="A0A2V4A2M2"/>
<dbReference type="Proteomes" id="UP000248079">
    <property type="component" value="Unassembled WGS sequence"/>
</dbReference>
<evidence type="ECO:0000256" key="1">
    <source>
        <dbReference type="ARBA" id="ARBA00007274"/>
    </source>
</evidence>
<sequence length="226" mass="25036">MKSQKNLYQLLGFDPNWVCVIHDLLYYNHEKEIDLKVFLNVEMQANLNDHLMKIPFQIGDKADINRNLPMLFGLASPKNKYPVYKSFSSILKKKDYDNLVADSSIISISSQCDKALLIDHQCVISAQTSIGFGVSIKRGAKIGHHNTIGDFTDINPGVITSGNVTIGKGCEIGSGAIIKNNVKIGDNSFIGMGSVVTKDIPANSIAFGNPCKVIRQNDMWNFEYSY</sequence>
<dbReference type="PANTHER" id="PTHR43300:SF7">
    <property type="entry name" value="UDP-N-ACETYLBACILLOSAMINE N-ACETYLTRANSFERASE"/>
    <property type="match status" value="1"/>
</dbReference>
<dbReference type="EMBL" id="QFLI01000001">
    <property type="protein sequence ID" value="PXY02593.1"/>
    <property type="molecule type" value="Genomic_DNA"/>
</dbReference>
<dbReference type="InterPro" id="IPR018357">
    <property type="entry name" value="Hexapep_transf_CS"/>
</dbReference>
<keyword evidence="3" id="KW-0677">Repeat</keyword>
<keyword evidence="4" id="KW-0012">Acyltransferase</keyword>
<accession>A0A2V4A2M2</accession>
<comment type="similarity">
    <text evidence="1">Belongs to the transferase hexapeptide repeat family.</text>
</comment>
<name>A0A2V4A2M2_9BACT</name>
<protein>
    <recommendedName>
        <fullName evidence="7">Acetyltransferase</fullName>
    </recommendedName>
</protein>
<proteinExistence type="inferred from homology"/>
<dbReference type="Pfam" id="PF00132">
    <property type="entry name" value="Hexapep"/>
    <property type="match status" value="1"/>
</dbReference>
<dbReference type="GO" id="GO:0016746">
    <property type="term" value="F:acyltransferase activity"/>
    <property type="evidence" value="ECO:0007669"/>
    <property type="project" value="UniProtKB-KW"/>
</dbReference>
<dbReference type="PROSITE" id="PS00101">
    <property type="entry name" value="HEXAPEP_TRANSFERASES"/>
    <property type="match status" value="1"/>
</dbReference>
<dbReference type="OrthoDB" id="708224at2"/>
<evidence type="ECO:0000313" key="5">
    <source>
        <dbReference type="EMBL" id="PXY02593.1"/>
    </source>
</evidence>
<evidence type="ECO:0000256" key="4">
    <source>
        <dbReference type="ARBA" id="ARBA00023315"/>
    </source>
</evidence>
<dbReference type="InterPro" id="IPR050179">
    <property type="entry name" value="Trans_hexapeptide_repeat"/>
</dbReference>
<keyword evidence="2" id="KW-0808">Transferase</keyword>
<dbReference type="SUPFAM" id="SSF51161">
    <property type="entry name" value="Trimeric LpxA-like enzymes"/>
    <property type="match status" value="1"/>
</dbReference>
<evidence type="ECO:0000313" key="6">
    <source>
        <dbReference type="Proteomes" id="UP000248079"/>
    </source>
</evidence>